<feature type="region of interest" description="Disordered" evidence="1">
    <location>
        <begin position="159"/>
        <end position="186"/>
    </location>
</feature>
<dbReference type="Gene3D" id="3.10.20.90">
    <property type="entry name" value="Phosphatidylinositol 3-kinase Catalytic Subunit, Chain A, domain 1"/>
    <property type="match status" value="1"/>
</dbReference>
<feature type="region of interest" description="Disordered" evidence="1">
    <location>
        <begin position="79"/>
        <end position="114"/>
    </location>
</feature>
<dbReference type="PROSITE" id="PS50030">
    <property type="entry name" value="UBA"/>
    <property type="match status" value="1"/>
</dbReference>
<dbReference type="SMART" id="SM00165">
    <property type="entry name" value="UBA"/>
    <property type="match status" value="1"/>
</dbReference>
<dbReference type="Pfam" id="PF00240">
    <property type="entry name" value="ubiquitin"/>
    <property type="match status" value="1"/>
</dbReference>
<dbReference type="SUPFAM" id="SSF46934">
    <property type="entry name" value="UBA-like"/>
    <property type="match status" value="1"/>
</dbReference>
<dbReference type="SUPFAM" id="SSF54236">
    <property type="entry name" value="Ubiquitin-like"/>
    <property type="match status" value="1"/>
</dbReference>
<evidence type="ECO:0000313" key="4">
    <source>
        <dbReference type="EMBL" id="KAK8842684.1"/>
    </source>
</evidence>
<evidence type="ECO:0000313" key="5">
    <source>
        <dbReference type="Proteomes" id="UP001470230"/>
    </source>
</evidence>
<dbReference type="Gene3D" id="1.10.8.10">
    <property type="entry name" value="DNA helicase RuvA subunit, C-terminal domain"/>
    <property type="match status" value="2"/>
</dbReference>
<dbReference type="Pfam" id="PF22562">
    <property type="entry name" value="UBA_7"/>
    <property type="match status" value="1"/>
</dbReference>
<name>A0ABR2H8Z3_9EUKA</name>
<sequence length="242" mass="27038">MILPFRTIRGKEYNLEVDPQNTIADVKQQFSNEVENYPADKLKFILQAKILKDDTIVSSIKVPDHSYIVVHFINDNRPVVPKSKRPSSPSDLVNSIPDEPKVPPQPQPEGQNKQINQADVLEDLVSMGFEKKMCERALNLAENNIEVAVTLLLNGSITAEDDKDQPNGNTGNLAIDDKPQGIQPQTPNAQVNFGDLQDVYDQLSNEEKAAVSRLLKYGSPEDVLQIYFACQKDEEVTKACLH</sequence>
<dbReference type="InterPro" id="IPR009060">
    <property type="entry name" value="UBA-like_sf"/>
</dbReference>
<feature type="domain" description="Ubiquitin-like" evidence="3">
    <location>
        <begin position="1"/>
        <end position="70"/>
    </location>
</feature>
<dbReference type="InterPro" id="IPR000626">
    <property type="entry name" value="Ubiquitin-like_dom"/>
</dbReference>
<dbReference type="InterPro" id="IPR015940">
    <property type="entry name" value="UBA"/>
</dbReference>
<organism evidence="4 5">
    <name type="scientific">Tritrichomonas musculus</name>
    <dbReference type="NCBI Taxonomy" id="1915356"/>
    <lineage>
        <taxon>Eukaryota</taxon>
        <taxon>Metamonada</taxon>
        <taxon>Parabasalia</taxon>
        <taxon>Tritrichomonadida</taxon>
        <taxon>Tritrichomonadidae</taxon>
        <taxon>Tritrichomonas</taxon>
    </lineage>
</organism>
<comment type="caution">
    <text evidence="4">The sequence shown here is derived from an EMBL/GenBank/DDBJ whole genome shotgun (WGS) entry which is preliminary data.</text>
</comment>
<evidence type="ECO:0000259" key="3">
    <source>
        <dbReference type="PROSITE" id="PS50053"/>
    </source>
</evidence>
<feature type="compositionally biased region" description="Low complexity" evidence="1">
    <location>
        <begin position="79"/>
        <end position="90"/>
    </location>
</feature>
<evidence type="ECO:0000259" key="2">
    <source>
        <dbReference type="PROSITE" id="PS50030"/>
    </source>
</evidence>
<dbReference type="Proteomes" id="UP001470230">
    <property type="component" value="Unassembled WGS sequence"/>
</dbReference>
<proteinExistence type="predicted"/>
<dbReference type="PANTHER" id="PTHR10621">
    <property type="entry name" value="UV EXCISION REPAIR PROTEIN RAD23"/>
    <property type="match status" value="1"/>
</dbReference>
<gene>
    <name evidence="4" type="ORF">M9Y10_025544</name>
</gene>
<dbReference type="EMBL" id="JAPFFF010000037">
    <property type="protein sequence ID" value="KAK8842684.1"/>
    <property type="molecule type" value="Genomic_DNA"/>
</dbReference>
<reference evidence="4 5" key="1">
    <citation type="submission" date="2024-04" db="EMBL/GenBank/DDBJ databases">
        <title>Tritrichomonas musculus Genome.</title>
        <authorList>
            <person name="Alves-Ferreira E."/>
            <person name="Grigg M."/>
            <person name="Lorenzi H."/>
            <person name="Galac M."/>
        </authorList>
    </citation>
    <scope>NUCLEOTIDE SEQUENCE [LARGE SCALE GENOMIC DNA]</scope>
    <source>
        <strain evidence="4 5">EAF2021</strain>
    </source>
</reference>
<accession>A0ABR2H8Z3</accession>
<evidence type="ECO:0008006" key="6">
    <source>
        <dbReference type="Google" id="ProtNLM"/>
    </source>
</evidence>
<feature type="domain" description="UBA" evidence="2">
    <location>
        <begin position="114"/>
        <end position="155"/>
    </location>
</feature>
<protein>
    <recommendedName>
        <fullName evidence="6">UV excision repair protein RAD23</fullName>
    </recommendedName>
</protein>
<keyword evidence="5" id="KW-1185">Reference proteome</keyword>
<dbReference type="PROSITE" id="PS50053">
    <property type="entry name" value="UBIQUITIN_2"/>
    <property type="match status" value="1"/>
</dbReference>
<dbReference type="CDD" id="cd01805">
    <property type="entry name" value="Ubl_Rad23"/>
    <property type="match status" value="1"/>
</dbReference>
<dbReference type="SMART" id="SM00213">
    <property type="entry name" value="UBQ"/>
    <property type="match status" value="1"/>
</dbReference>
<dbReference type="CDD" id="cd14270">
    <property type="entry name" value="UBA"/>
    <property type="match status" value="1"/>
</dbReference>
<dbReference type="InterPro" id="IPR029071">
    <property type="entry name" value="Ubiquitin-like_domsf"/>
</dbReference>
<evidence type="ECO:0000256" key="1">
    <source>
        <dbReference type="SAM" id="MobiDB-lite"/>
    </source>
</evidence>
<dbReference type="PANTHER" id="PTHR10621:SF0">
    <property type="entry name" value="UV EXCISION REPAIR PROTEIN RAD23"/>
    <property type="match status" value="1"/>
</dbReference>